<evidence type="ECO:0000313" key="3">
    <source>
        <dbReference type="Proteomes" id="UP000250266"/>
    </source>
</evidence>
<feature type="domain" description="Heterokaryon incompatibility" evidence="1">
    <location>
        <begin position="15"/>
        <end position="83"/>
    </location>
</feature>
<dbReference type="EMBL" id="KV745336">
    <property type="protein sequence ID" value="OCK75292.1"/>
    <property type="molecule type" value="Genomic_DNA"/>
</dbReference>
<gene>
    <name evidence="2" type="ORF">K432DRAFT_308863</name>
</gene>
<proteinExistence type="predicted"/>
<reference evidence="2 3" key="1">
    <citation type="journal article" date="2016" name="Nat. Commun.">
        <title>Ectomycorrhizal ecology is imprinted in the genome of the dominant symbiotic fungus Cenococcum geophilum.</title>
        <authorList>
            <consortium name="DOE Joint Genome Institute"/>
            <person name="Peter M."/>
            <person name="Kohler A."/>
            <person name="Ohm R.A."/>
            <person name="Kuo A."/>
            <person name="Krutzmann J."/>
            <person name="Morin E."/>
            <person name="Arend M."/>
            <person name="Barry K.W."/>
            <person name="Binder M."/>
            <person name="Choi C."/>
            <person name="Clum A."/>
            <person name="Copeland A."/>
            <person name="Grisel N."/>
            <person name="Haridas S."/>
            <person name="Kipfer T."/>
            <person name="LaButti K."/>
            <person name="Lindquist E."/>
            <person name="Lipzen A."/>
            <person name="Maire R."/>
            <person name="Meier B."/>
            <person name="Mihaltcheva S."/>
            <person name="Molinier V."/>
            <person name="Murat C."/>
            <person name="Poggeler S."/>
            <person name="Quandt C.A."/>
            <person name="Sperisen C."/>
            <person name="Tritt A."/>
            <person name="Tisserant E."/>
            <person name="Crous P.W."/>
            <person name="Henrissat B."/>
            <person name="Nehls U."/>
            <person name="Egli S."/>
            <person name="Spatafora J.W."/>
            <person name="Grigoriev I.V."/>
            <person name="Martin F.M."/>
        </authorList>
    </citation>
    <scope>NUCLEOTIDE SEQUENCE [LARGE SCALE GENOMIC DNA]</scope>
    <source>
        <strain evidence="2 3">CBS 459.81</strain>
    </source>
</reference>
<dbReference type="PANTHER" id="PTHR33112:SF10">
    <property type="entry name" value="TOL"/>
    <property type="match status" value="1"/>
</dbReference>
<accession>A0A8E2E0T2</accession>
<dbReference type="Pfam" id="PF06985">
    <property type="entry name" value="HET"/>
    <property type="match status" value="1"/>
</dbReference>
<organism evidence="2 3">
    <name type="scientific">Lepidopterella palustris CBS 459.81</name>
    <dbReference type="NCBI Taxonomy" id="1314670"/>
    <lineage>
        <taxon>Eukaryota</taxon>
        <taxon>Fungi</taxon>
        <taxon>Dikarya</taxon>
        <taxon>Ascomycota</taxon>
        <taxon>Pezizomycotina</taxon>
        <taxon>Dothideomycetes</taxon>
        <taxon>Pleosporomycetidae</taxon>
        <taxon>Mytilinidiales</taxon>
        <taxon>Argynnaceae</taxon>
        <taxon>Lepidopterella</taxon>
    </lineage>
</organism>
<protein>
    <recommendedName>
        <fullName evidence="1">Heterokaryon incompatibility domain-containing protein</fullName>
    </recommendedName>
</protein>
<keyword evidence="3" id="KW-1185">Reference proteome</keyword>
<dbReference type="AlphaFoldDB" id="A0A8E2E0T2"/>
<evidence type="ECO:0000259" key="1">
    <source>
        <dbReference type="Pfam" id="PF06985"/>
    </source>
</evidence>
<dbReference type="OrthoDB" id="2958217at2759"/>
<name>A0A8E2E0T2_9PEZI</name>
<dbReference type="Proteomes" id="UP000250266">
    <property type="component" value="Unassembled WGS sequence"/>
</dbReference>
<sequence>MVKLTSKNLDTFRRVIKISKLLKTFQNAITVAMFLGVRHIWINSLCNIQDCKEDGKAKVPHMLQVYQNVIFNVSATHSPKSQVSLIVR</sequence>
<dbReference type="PANTHER" id="PTHR33112">
    <property type="entry name" value="DOMAIN PROTEIN, PUTATIVE-RELATED"/>
    <property type="match status" value="1"/>
</dbReference>
<dbReference type="InterPro" id="IPR010730">
    <property type="entry name" value="HET"/>
</dbReference>
<evidence type="ECO:0000313" key="2">
    <source>
        <dbReference type="EMBL" id="OCK75292.1"/>
    </source>
</evidence>